<accession>A0AAN9P3M7</accession>
<organism evidence="1 2">
    <name type="scientific">Psophocarpus tetragonolobus</name>
    <name type="common">Winged bean</name>
    <name type="synonym">Dolichos tetragonolobus</name>
    <dbReference type="NCBI Taxonomy" id="3891"/>
    <lineage>
        <taxon>Eukaryota</taxon>
        <taxon>Viridiplantae</taxon>
        <taxon>Streptophyta</taxon>
        <taxon>Embryophyta</taxon>
        <taxon>Tracheophyta</taxon>
        <taxon>Spermatophyta</taxon>
        <taxon>Magnoliopsida</taxon>
        <taxon>eudicotyledons</taxon>
        <taxon>Gunneridae</taxon>
        <taxon>Pentapetalae</taxon>
        <taxon>rosids</taxon>
        <taxon>fabids</taxon>
        <taxon>Fabales</taxon>
        <taxon>Fabaceae</taxon>
        <taxon>Papilionoideae</taxon>
        <taxon>50 kb inversion clade</taxon>
        <taxon>NPAAA clade</taxon>
        <taxon>indigoferoid/millettioid clade</taxon>
        <taxon>Phaseoleae</taxon>
        <taxon>Psophocarpus</taxon>
    </lineage>
</organism>
<gene>
    <name evidence="1" type="ORF">VNO78_33163</name>
</gene>
<name>A0AAN9P3M7_PSOTE</name>
<sequence length="94" mass="11035">MFDMIAWMMFHSNFYALLLAHGEIFSFLKYSSGNMFIEISSKHKLLATKSWVYGCLLIYDLYLVDDELEHFRLKFWNLATRLMLGCIDLAVKGP</sequence>
<evidence type="ECO:0000313" key="2">
    <source>
        <dbReference type="Proteomes" id="UP001386955"/>
    </source>
</evidence>
<reference evidence="1 2" key="1">
    <citation type="submission" date="2024-01" db="EMBL/GenBank/DDBJ databases">
        <title>The genomes of 5 underutilized Papilionoideae crops provide insights into root nodulation and disease resistanc.</title>
        <authorList>
            <person name="Jiang F."/>
        </authorList>
    </citation>
    <scope>NUCLEOTIDE SEQUENCE [LARGE SCALE GENOMIC DNA]</scope>
    <source>
        <strain evidence="1">DUOXIRENSHENG_FW03</strain>
        <tissue evidence="1">Leaves</tissue>
    </source>
</reference>
<keyword evidence="2" id="KW-1185">Reference proteome</keyword>
<dbReference type="EMBL" id="JAYMYS010000009">
    <property type="protein sequence ID" value="KAK7380648.1"/>
    <property type="molecule type" value="Genomic_DNA"/>
</dbReference>
<dbReference type="AlphaFoldDB" id="A0AAN9P3M7"/>
<comment type="caution">
    <text evidence="1">The sequence shown here is derived from an EMBL/GenBank/DDBJ whole genome shotgun (WGS) entry which is preliminary data.</text>
</comment>
<evidence type="ECO:0000313" key="1">
    <source>
        <dbReference type="EMBL" id="KAK7380648.1"/>
    </source>
</evidence>
<proteinExistence type="predicted"/>
<protein>
    <submittedName>
        <fullName evidence="1">Uncharacterized protein</fullName>
    </submittedName>
</protein>
<dbReference type="Proteomes" id="UP001386955">
    <property type="component" value="Unassembled WGS sequence"/>
</dbReference>